<dbReference type="GO" id="GO:0006355">
    <property type="term" value="P:regulation of DNA-templated transcription"/>
    <property type="evidence" value="ECO:0007669"/>
    <property type="project" value="InterPro"/>
</dbReference>
<accession>A0A2P5HVW9</accession>
<dbReference type="GO" id="GO:0005634">
    <property type="term" value="C:nucleus"/>
    <property type="evidence" value="ECO:0007669"/>
    <property type="project" value="InterPro"/>
</dbReference>
<dbReference type="GO" id="GO:0045122">
    <property type="term" value="P:aflatoxin biosynthetic process"/>
    <property type="evidence" value="ECO:0007669"/>
    <property type="project" value="InterPro"/>
</dbReference>
<dbReference type="OrthoDB" id="2943660at2759"/>
<dbReference type="InterPro" id="IPR013700">
    <property type="entry name" value="AflR"/>
</dbReference>
<dbReference type="STRING" id="158607.A0A2P5HVW9"/>
<dbReference type="Pfam" id="PF08493">
    <property type="entry name" value="AflR"/>
    <property type="match status" value="1"/>
</dbReference>
<dbReference type="InParanoid" id="A0A2P5HVW9"/>
<comment type="caution">
    <text evidence="7">The sequence shown here is derived from an EMBL/GenBank/DDBJ whole genome shotgun (WGS) entry which is preliminary data.</text>
</comment>
<proteinExistence type="predicted"/>
<organism evidence="7 8">
    <name type="scientific">Diaporthe helianthi</name>
    <dbReference type="NCBI Taxonomy" id="158607"/>
    <lineage>
        <taxon>Eukaryota</taxon>
        <taxon>Fungi</taxon>
        <taxon>Dikarya</taxon>
        <taxon>Ascomycota</taxon>
        <taxon>Pezizomycotina</taxon>
        <taxon>Sordariomycetes</taxon>
        <taxon>Sordariomycetidae</taxon>
        <taxon>Diaporthales</taxon>
        <taxon>Diaporthaceae</taxon>
        <taxon>Diaporthe</taxon>
    </lineage>
</organism>
<evidence type="ECO:0000313" key="7">
    <source>
        <dbReference type="EMBL" id="POS74412.1"/>
    </source>
</evidence>
<evidence type="ECO:0000256" key="2">
    <source>
        <dbReference type="ARBA" id="ARBA00023015"/>
    </source>
</evidence>
<dbReference type="GO" id="GO:0046872">
    <property type="term" value="F:metal ion binding"/>
    <property type="evidence" value="ECO:0007669"/>
    <property type="project" value="UniProtKB-KW"/>
</dbReference>
<keyword evidence="1" id="KW-0479">Metal-binding</keyword>
<dbReference type="Proteomes" id="UP000094444">
    <property type="component" value="Unassembled WGS sequence"/>
</dbReference>
<name>A0A2P5HVW9_DIAHE</name>
<keyword evidence="4" id="KW-0804">Transcription</keyword>
<dbReference type="PRINTS" id="PR00755">
    <property type="entry name" value="AFLATOXINBRP"/>
</dbReference>
<gene>
    <name evidence="7" type="ORF">DHEL01_v207192</name>
</gene>
<feature type="domain" description="Aflatoxin regulatory protein" evidence="6">
    <location>
        <begin position="128"/>
        <end position="212"/>
    </location>
</feature>
<dbReference type="AlphaFoldDB" id="A0A2P5HVW9"/>
<evidence type="ECO:0000256" key="4">
    <source>
        <dbReference type="ARBA" id="ARBA00023163"/>
    </source>
</evidence>
<evidence type="ECO:0000313" key="8">
    <source>
        <dbReference type="Proteomes" id="UP000094444"/>
    </source>
</evidence>
<dbReference type="EMBL" id="MAVT02000633">
    <property type="protein sequence ID" value="POS74412.1"/>
    <property type="molecule type" value="Genomic_DNA"/>
</dbReference>
<sequence length="351" mass="37947">MSPEHSSDGRHFSSASPSDMDMDMDLMLDDYSAIASPLTFDISDLTSINTELGSLTNASTMSAITDYSFDITKPVDFGDTGGGNPLFPPEAPLQQQPPPISILSSDEFTLSATDSVHIGAVPSASGHLCNCHARVLEVLNQLCSLEGGSSTDSSPGEGSLQALLDANERMLDAVGNTLPCECSKDGFLLVTMSLVAFKVMARYEAAARRQMSSWFCAAQMPNRIMQSTEESIGRGSATTSHENKVQKGPLDERMAAQVVLSELYRVQRFVRGLAKQLKEMAGLEMSADSSVERLFHSSSHHGSRGTDFLMGGIFNDPALPFSAAFFCQLETDLRRRLRGLSKELADLVRTI</sequence>
<protein>
    <recommendedName>
        <fullName evidence="6">Aflatoxin regulatory protein domain-containing protein</fullName>
    </recommendedName>
</protein>
<evidence type="ECO:0000256" key="1">
    <source>
        <dbReference type="ARBA" id="ARBA00022723"/>
    </source>
</evidence>
<dbReference type="GO" id="GO:0003677">
    <property type="term" value="F:DNA binding"/>
    <property type="evidence" value="ECO:0007669"/>
    <property type="project" value="UniProtKB-KW"/>
</dbReference>
<evidence type="ECO:0000256" key="3">
    <source>
        <dbReference type="ARBA" id="ARBA00023125"/>
    </source>
</evidence>
<keyword evidence="3" id="KW-0238">DNA-binding</keyword>
<keyword evidence="5" id="KW-0539">Nucleus</keyword>
<keyword evidence="2" id="KW-0805">Transcription regulation</keyword>
<evidence type="ECO:0000259" key="6">
    <source>
        <dbReference type="Pfam" id="PF08493"/>
    </source>
</evidence>
<keyword evidence="8" id="KW-1185">Reference proteome</keyword>
<evidence type="ECO:0000256" key="5">
    <source>
        <dbReference type="ARBA" id="ARBA00023242"/>
    </source>
</evidence>
<reference evidence="7" key="1">
    <citation type="submission" date="2017-09" db="EMBL/GenBank/DDBJ databases">
        <title>Polyketide synthases of a Diaporthe helianthi virulent isolate.</title>
        <authorList>
            <person name="Baroncelli R."/>
        </authorList>
    </citation>
    <scope>NUCLEOTIDE SEQUENCE [LARGE SCALE GENOMIC DNA]</scope>
    <source>
        <strain evidence="7">7/96</strain>
    </source>
</reference>